<dbReference type="GO" id="GO:0005524">
    <property type="term" value="F:ATP binding"/>
    <property type="evidence" value="ECO:0007669"/>
    <property type="project" value="UniProtKB-KW"/>
</dbReference>
<dbReference type="GO" id="GO:0015188">
    <property type="term" value="F:L-isoleucine transmembrane transporter activity"/>
    <property type="evidence" value="ECO:0007669"/>
    <property type="project" value="TreeGrafter"/>
</dbReference>
<comment type="caution">
    <text evidence="5">The sequence shown here is derived from an EMBL/GenBank/DDBJ whole genome shotgun (WGS) entry which is preliminary data.</text>
</comment>
<dbReference type="FunFam" id="3.40.50.300:FF:000421">
    <property type="entry name" value="Branched-chain amino acid ABC transporter ATP-binding protein"/>
    <property type="match status" value="1"/>
</dbReference>
<dbReference type="InterPro" id="IPR003593">
    <property type="entry name" value="AAA+_ATPase"/>
</dbReference>
<proteinExistence type="predicted"/>
<accession>A0A3N1UUW1</accession>
<evidence type="ECO:0000256" key="1">
    <source>
        <dbReference type="ARBA" id="ARBA00022448"/>
    </source>
</evidence>
<dbReference type="GO" id="GO:0016887">
    <property type="term" value="F:ATP hydrolysis activity"/>
    <property type="evidence" value="ECO:0007669"/>
    <property type="project" value="InterPro"/>
</dbReference>
<sequence length="258" mass="29191">MALLVIRKLTHYFGGLRAVANFNLSVQGGELLGLIGPNGAGKTTVFNLVCGFYKPTEGQILFQDKDIAGLRPHAVTAMGIARTFQNIRLWNTLSVFDNLCIAQHFRLGYGLLDTILRTGRYMRRERAVRRTAEELLEIMGLRHYAQEQPSNLPYGLQRRLEIARALATQPKLLLLDEPAAGMNPGEIQQLVETIRWIRQSFQLTIWLIEHHMRVVMSVCERVQVLDFGETIADGSPEDIRRNPRVIQAYLGSEELSHA</sequence>
<dbReference type="InterPro" id="IPR051120">
    <property type="entry name" value="ABC_AA/LPS_Transport"/>
</dbReference>
<reference evidence="5 6" key="1">
    <citation type="submission" date="2018-11" db="EMBL/GenBank/DDBJ databases">
        <title>Genomic Encyclopedia of Type Strains, Phase IV (KMG-IV): sequencing the most valuable type-strain genomes for metagenomic binning, comparative biology and taxonomic classification.</title>
        <authorList>
            <person name="Goeker M."/>
        </authorList>
    </citation>
    <scope>NUCLEOTIDE SEQUENCE [LARGE SCALE GENOMIC DNA]</scope>
    <source>
        <strain evidence="5 6">DSM 22027</strain>
    </source>
</reference>
<dbReference type="PROSITE" id="PS50893">
    <property type="entry name" value="ABC_TRANSPORTER_2"/>
    <property type="match status" value="1"/>
</dbReference>
<dbReference type="AlphaFoldDB" id="A0A3N1UUW1"/>
<dbReference type="OrthoDB" id="5405085at2"/>
<dbReference type="RefSeq" id="WP_123289738.1">
    <property type="nucleotide sequence ID" value="NZ_RJVA01000011.1"/>
</dbReference>
<keyword evidence="6" id="KW-1185">Reference proteome</keyword>
<dbReference type="Proteomes" id="UP000276223">
    <property type="component" value="Unassembled WGS sequence"/>
</dbReference>
<dbReference type="InterPro" id="IPR003439">
    <property type="entry name" value="ABC_transporter-like_ATP-bd"/>
</dbReference>
<organism evidence="5 6">
    <name type="scientific">Desulfosoma caldarium</name>
    <dbReference type="NCBI Taxonomy" id="610254"/>
    <lineage>
        <taxon>Bacteria</taxon>
        <taxon>Pseudomonadati</taxon>
        <taxon>Thermodesulfobacteriota</taxon>
        <taxon>Syntrophobacteria</taxon>
        <taxon>Syntrophobacterales</taxon>
        <taxon>Syntrophobacteraceae</taxon>
        <taxon>Desulfosoma</taxon>
    </lineage>
</organism>
<keyword evidence="2" id="KW-0547">Nucleotide-binding</keyword>
<dbReference type="GO" id="GO:1903806">
    <property type="term" value="P:L-isoleucine import across plasma membrane"/>
    <property type="evidence" value="ECO:0007669"/>
    <property type="project" value="TreeGrafter"/>
</dbReference>
<dbReference type="CDD" id="cd03219">
    <property type="entry name" value="ABC_Mj1267_LivG_branched"/>
    <property type="match status" value="1"/>
</dbReference>
<keyword evidence="1" id="KW-0813">Transport</keyword>
<dbReference type="PANTHER" id="PTHR45772:SF7">
    <property type="entry name" value="AMINO ACID ABC TRANSPORTER ATP-BINDING PROTEIN"/>
    <property type="match status" value="1"/>
</dbReference>
<dbReference type="InterPro" id="IPR027417">
    <property type="entry name" value="P-loop_NTPase"/>
</dbReference>
<dbReference type="SMART" id="SM00382">
    <property type="entry name" value="AAA"/>
    <property type="match status" value="1"/>
</dbReference>
<evidence type="ECO:0000256" key="3">
    <source>
        <dbReference type="ARBA" id="ARBA00022840"/>
    </source>
</evidence>
<name>A0A3N1UUW1_9BACT</name>
<dbReference type="GO" id="GO:0005304">
    <property type="term" value="F:L-valine transmembrane transporter activity"/>
    <property type="evidence" value="ECO:0007669"/>
    <property type="project" value="TreeGrafter"/>
</dbReference>
<evidence type="ECO:0000259" key="4">
    <source>
        <dbReference type="PROSITE" id="PS50893"/>
    </source>
</evidence>
<dbReference type="GO" id="GO:0015192">
    <property type="term" value="F:L-phenylalanine transmembrane transporter activity"/>
    <property type="evidence" value="ECO:0007669"/>
    <property type="project" value="TreeGrafter"/>
</dbReference>
<dbReference type="Pfam" id="PF00005">
    <property type="entry name" value="ABC_tran"/>
    <property type="match status" value="1"/>
</dbReference>
<dbReference type="Pfam" id="PF12399">
    <property type="entry name" value="BCA_ABC_TP_C"/>
    <property type="match status" value="1"/>
</dbReference>
<dbReference type="Gene3D" id="3.40.50.300">
    <property type="entry name" value="P-loop containing nucleotide triphosphate hydrolases"/>
    <property type="match status" value="1"/>
</dbReference>
<dbReference type="InterPro" id="IPR032823">
    <property type="entry name" value="BCA_ABC_TP_C"/>
</dbReference>
<dbReference type="GO" id="GO:1903805">
    <property type="term" value="P:L-valine import across plasma membrane"/>
    <property type="evidence" value="ECO:0007669"/>
    <property type="project" value="TreeGrafter"/>
</dbReference>
<evidence type="ECO:0000256" key="2">
    <source>
        <dbReference type="ARBA" id="ARBA00022741"/>
    </source>
</evidence>
<gene>
    <name evidence="5" type="ORF">EDC27_1215</name>
</gene>
<dbReference type="EMBL" id="RJVA01000011">
    <property type="protein sequence ID" value="ROQ93209.1"/>
    <property type="molecule type" value="Genomic_DNA"/>
</dbReference>
<dbReference type="GO" id="GO:0015808">
    <property type="term" value="P:L-alanine transport"/>
    <property type="evidence" value="ECO:0007669"/>
    <property type="project" value="TreeGrafter"/>
</dbReference>
<dbReference type="SUPFAM" id="SSF52540">
    <property type="entry name" value="P-loop containing nucleoside triphosphate hydrolases"/>
    <property type="match status" value="1"/>
</dbReference>
<keyword evidence="3 5" id="KW-0067">ATP-binding</keyword>
<protein>
    <submittedName>
        <fullName evidence="5">Amino acid/amide ABC transporter ATP-binding protein 1 (HAAT family)</fullName>
    </submittedName>
</protein>
<dbReference type="GO" id="GO:0042941">
    <property type="term" value="P:D-alanine transmembrane transport"/>
    <property type="evidence" value="ECO:0007669"/>
    <property type="project" value="TreeGrafter"/>
</dbReference>
<evidence type="ECO:0000313" key="5">
    <source>
        <dbReference type="EMBL" id="ROQ93209.1"/>
    </source>
</evidence>
<dbReference type="PANTHER" id="PTHR45772">
    <property type="entry name" value="CONSERVED COMPONENT OF ABC TRANSPORTER FOR NATURAL AMINO ACIDS-RELATED"/>
    <property type="match status" value="1"/>
</dbReference>
<feature type="domain" description="ABC transporter" evidence="4">
    <location>
        <begin position="4"/>
        <end position="252"/>
    </location>
</feature>
<dbReference type="GO" id="GO:0005886">
    <property type="term" value="C:plasma membrane"/>
    <property type="evidence" value="ECO:0007669"/>
    <property type="project" value="TreeGrafter"/>
</dbReference>
<evidence type="ECO:0000313" key="6">
    <source>
        <dbReference type="Proteomes" id="UP000276223"/>
    </source>
</evidence>